<dbReference type="Proteomes" id="UP000274122">
    <property type="component" value="Chromosome"/>
</dbReference>
<dbReference type="KEGG" id="clap:NCTC11466_00874"/>
<evidence type="ECO:0000313" key="2">
    <source>
        <dbReference type="Proteomes" id="UP000274122"/>
    </source>
</evidence>
<reference evidence="1 2" key="1">
    <citation type="submission" date="2018-12" db="EMBL/GenBank/DDBJ databases">
        <authorList>
            <consortium name="Pathogen Informatics"/>
        </authorList>
    </citation>
    <scope>NUCLEOTIDE SEQUENCE [LARGE SCALE GENOMIC DNA]</scope>
    <source>
        <strain evidence="1 2">NCTC11466</strain>
    </source>
</reference>
<name>A0A447UYT9_9ENTR</name>
<evidence type="ECO:0000313" key="1">
    <source>
        <dbReference type="EMBL" id="VEB95745.1"/>
    </source>
</evidence>
<dbReference type="AlphaFoldDB" id="A0A447UYT9"/>
<proteinExistence type="predicted"/>
<gene>
    <name evidence="1" type="ORF">NCTC11466_00874</name>
</gene>
<organism evidence="1 2">
    <name type="scientific">Cedecea lapagei</name>
    <dbReference type="NCBI Taxonomy" id="158823"/>
    <lineage>
        <taxon>Bacteria</taxon>
        <taxon>Pseudomonadati</taxon>
        <taxon>Pseudomonadota</taxon>
        <taxon>Gammaproteobacteria</taxon>
        <taxon>Enterobacterales</taxon>
        <taxon>Enterobacteriaceae</taxon>
        <taxon>Cedecea</taxon>
    </lineage>
</organism>
<accession>A0A447UYT9</accession>
<dbReference type="EMBL" id="LR134201">
    <property type="protein sequence ID" value="VEB95745.1"/>
    <property type="molecule type" value="Genomic_DNA"/>
</dbReference>
<protein>
    <submittedName>
        <fullName evidence="1">Uncharacterized protein</fullName>
    </submittedName>
</protein>
<keyword evidence="2" id="KW-1185">Reference proteome</keyword>
<sequence length="62" mass="7419">MRILRAKMHSPTKPRVKIHSPSMLILSPLRFFFGETNNDLRHHSGTIPVIIFYYQEYHHTQE</sequence>